<organism evidence="1 2">
    <name type="scientific">Herbihabitans rhizosphaerae</name>
    <dbReference type="NCBI Taxonomy" id="1872711"/>
    <lineage>
        <taxon>Bacteria</taxon>
        <taxon>Bacillati</taxon>
        <taxon>Actinomycetota</taxon>
        <taxon>Actinomycetes</taxon>
        <taxon>Pseudonocardiales</taxon>
        <taxon>Pseudonocardiaceae</taxon>
        <taxon>Herbihabitans</taxon>
    </lineage>
</organism>
<keyword evidence="2" id="KW-1185">Reference proteome</keyword>
<dbReference type="EMBL" id="SGWQ01000003">
    <property type="protein sequence ID" value="RZS41197.1"/>
    <property type="molecule type" value="Genomic_DNA"/>
</dbReference>
<sequence length="158" mass="17181">MRVWDMKTTGGLCTALVGAATVPDLAAALDPAERYVLLPEFTPLQGDWQDALIPMSPGRGTSPVKVTVKRVAADVLLETSAFLELAPELFALGCTALQFRDPPRAFTNYDDERPHARAARYRSAGLTVRFDLPHARESALLTTTDEESLRAALTRLGV</sequence>
<name>A0A4Q7KWY0_9PSEU</name>
<evidence type="ECO:0000313" key="1">
    <source>
        <dbReference type="EMBL" id="RZS41197.1"/>
    </source>
</evidence>
<dbReference type="AlphaFoldDB" id="A0A4Q7KWY0"/>
<dbReference type="RefSeq" id="WP_130344146.1">
    <property type="nucleotide sequence ID" value="NZ_SGWQ01000003.1"/>
</dbReference>
<dbReference type="Proteomes" id="UP000294257">
    <property type="component" value="Unassembled WGS sequence"/>
</dbReference>
<proteinExistence type="predicted"/>
<accession>A0A4Q7KWY0</accession>
<reference evidence="1 2" key="1">
    <citation type="submission" date="2019-02" db="EMBL/GenBank/DDBJ databases">
        <title>Genomic Encyclopedia of Type Strains, Phase IV (KMG-IV): sequencing the most valuable type-strain genomes for metagenomic binning, comparative biology and taxonomic classification.</title>
        <authorList>
            <person name="Goeker M."/>
        </authorList>
    </citation>
    <scope>NUCLEOTIDE SEQUENCE [LARGE SCALE GENOMIC DNA]</scope>
    <source>
        <strain evidence="1 2">DSM 101727</strain>
    </source>
</reference>
<evidence type="ECO:0000313" key="2">
    <source>
        <dbReference type="Proteomes" id="UP000294257"/>
    </source>
</evidence>
<comment type="caution">
    <text evidence="1">The sequence shown here is derived from an EMBL/GenBank/DDBJ whole genome shotgun (WGS) entry which is preliminary data.</text>
</comment>
<protein>
    <submittedName>
        <fullName evidence="1">Uncharacterized protein</fullName>
    </submittedName>
</protein>
<gene>
    <name evidence="1" type="ORF">EV193_103517</name>
</gene>